<protein>
    <submittedName>
        <fullName evidence="1">Uncharacterized protein</fullName>
    </submittedName>
</protein>
<proteinExistence type="predicted"/>
<evidence type="ECO:0000313" key="1">
    <source>
        <dbReference type="EMBL" id="KAJ2958449.1"/>
    </source>
</evidence>
<keyword evidence="2" id="KW-1185">Reference proteome</keyword>
<accession>A0ACC1MCM1</accession>
<name>A0ACC1MCM1_9APHY</name>
<comment type="caution">
    <text evidence="1">The sequence shown here is derived from an EMBL/GenBank/DDBJ whole genome shotgun (WGS) entry which is preliminary data.</text>
</comment>
<dbReference type="Proteomes" id="UP001144978">
    <property type="component" value="Unassembled WGS sequence"/>
</dbReference>
<dbReference type="EMBL" id="JANSHE010007589">
    <property type="protein sequence ID" value="KAJ2958449.1"/>
    <property type="molecule type" value="Genomic_DNA"/>
</dbReference>
<reference evidence="1" key="1">
    <citation type="submission" date="2022-08" db="EMBL/GenBank/DDBJ databases">
        <title>Genome Sequence of Pycnoporus sanguineus.</title>
        <authorList>
            <person name="Buettner E."/>
        </authorList>
    </citation>
    <scope>NUCLEOTIDE SEQUENCE</scope>
    <source>
        <strain evidence="1">CG-C14</strain>
    </source>
</reference>
<organism evidence="1 2">
    <name type="scientific">Trametes sanguinea</name>
    <dbReference type="NCBI Taxonomy" id="158606"/>
    <lineage>
        <taxon>Eukaryota</taxon>
        <taxon>Fungi</taxon>
        <taxon>Dikarya</taxon>
        <taxon>Basidiomycota</taxon>
        <taxon>Agaricomycotina</taxon>
        <taxon>Agaricomycetes</taxon>
        <taxon>Polyporales</taxon>
        <taxon>Polyporaceae</taxon>
        <taxon>Trametes</taxon>
    </lineage>
</organism>
<evidence type="ECO:0000313" key="2">
    <source>
        <dbReference type="Proteomes" id="UP001144978"/>
    </source>
</evidence>
<gene>
    <name evidence="1" type="ORF">NUW54_g14538</name>
</gene>
<sequence length="193" mass="20782">MRHPAIRTFVQQFAKEPDHAVSSLMNKAGPRDDVALGQLLFRAVDLDRARLGEFLARRSSKTALKAYVDSFGLTGLRIDKALRVFLQIASILFLAGLLILLWTLHPIVAGLASALVGALLVFTVVTIVAPAFSEDCAYRSPQSLDVCILKQGLSAALFALHDALEESACFNVSPVQGSPMLALAASVLENRLP</sequence>